<dbReference type="Gene3D" id="1.20.1720.10">
    <property type="entry name" value="Multidrug resistance protein D"/>
    <property type="match status" value="1"/>
</dbReference>
<accession>A0A7L9WI24</accession>
<dbReference type="EMBL" id="CP045201">
    <property type="protein sequence ID" value="QOL79889.1"/>
    <property type="molecule type" value="Genomic_DNA"/>
</dbReference>
<feature type="domain" description="Major facilitator superfamily (MFS) profile" evidence="9">
    <location>
        <begin position="12"/>
        <end position="456"/>
    </location>
</feature>
<dbReference type="PANTHER" id="PTHR42718">
    <property type="entry name" value="MAJOR FACILITATOR SUPERFAMILY MULTIDRUG TRANSPORTER MFSC"/>
    <property type="match status" value="1"/>
</dbReference>
<feature type="transmembrane region" description="Helical" evidence="8">
    <location>
        <begin position="430"/>
        <end position="449"/>
    </location>
</feature>
<feature type="transmembrane region" description="Helical" evidence="8">
    <location>
        <begin position="294"/>
        <end position="315"/>
    </location>
</feature>
<feature type="transmembrane region" description="Helical" evidence="8">
    <location>
        <begin position="46"/>
        <end position="66"/>
    </location>
</feature>
<evidence type="ECO:0000256" key="6">
    <source>
        <dbReference type="ARBA" id="ARBA00023136"/>
    </source>
</evidence>
<evidence type="ECO:0000256" key="7">
    <source>
        <dbReference type="SAM" id="MobiDB-lite"/>
    </source>
</evidence>
<dbReference type="InterPro" id="IPR036259">
    <property type="entry name" value="MFS_trans_sf"/>
</dbReference>
<keyword evidence="5 8" id="KW-1133">Transmembrane helix</keyword>
<keyword evidence="11" id="KW-1185">Reference proteome</keyword>
<proteinExistence type="predicted"/>
<feature type="transmembrane region" description="Helical" evidence="8">
    <location>
        <begin position="78"/>
        <end position="97"/>
    </location>
</feature>
<comment type="subcellular location">
    <subcellularLocation>
        <location evidence="1">Cell membrane</location>
        <topology evidence="1">Multi-pass membrane protein</topology>
    </subcellularLocation>
</comment>
<evidence type="ECO:0000313" key="10">
    <source>
        <dbReference type="EMBL" id="QOL79889.1"/>
    </source>
</evidence>
<dbReference type="GO" id="GO:0022857">
    <property type="term" value="F:transmembrane transporter activity"/>
    <property type="evidence" value="ECO:0007669"/>
    <property type="project" value="InterPro"/>
</dbReference>
<dbReference type="PROSITE" id="PS50850">
    <property type="entry name" value="MFS"/>
    <property type="match status" value="1"/>
</dbReference>
<keyword evidence="2" id="KW-0813">Transport</keyword>
<feature type="transmembrane region" description="Helical" evidence="8">
    <location>
        <begin position="197"/>
        <end position="216"/>
    </location>
</feature>
<feature type="transmembrane region" description="Helical" evidence="8">
    <location>
        <begin position="327"/>
        <end position="349"/>
    </location>
</feature>
<gene>
    <name evidence="10" type="ORF">F3W81_03055</name>
</gene>
<dbReference type="Proteomes" id="UP000594118">
    <property type="component" value="Chromosome"/>
</dbReference>
<evidence type="ECO:0000256" key="4">
    <source>
        <dbReference type="ARBA" id="ARBA00022692"/>
    </source>
</evidence>
<evidence type="ECO:0000313" key="11">
    <source>
        <dbReference type="Proteomes" id="UP000594118"/>
    </source>
</evidence>
<reference evidence="10 11" key="1">
    <citation type="submission" date="2019-10" db="EMBL/GenBank/DDBJ databases">
        <title>Pseudopuniceibacterium sp. HQ09 islated from Antarctica.</title>
        <authorList>
            <person name="Liao L."/>
            <person name="Su S."/>
            <person name="Chen B."/>
            <person name="Yu Y."/>
        </authorList>
    </citation>
    <scope>NUCLEOTIDE SEQUENCE [LARGE SCALE GENOMIC DNA]</scope>
    <source>
        <strain evidence="10 11">HQ09</strain>
    </source>
</reference>
<feature type="transmembrane region" description="Helical" evidence="8">
    <location>
        <begin position="12"/>
        <end position="34"/>
    </location>
</feature>
<feature type="transmembrane region" description="Helical" evidence="8">
    <location>
        <begin position="164"/>
        <end position="185"/>
    </location>
</feature>
<dbReference type="Pfam" id="PF07690">
    <property type="entry name" value="MFS_1"/>
    <property type="match status" value="2"/>
</dbReference>
<dbReference type="SUPFAM" id="SSF103473">
    <property type="entry name" value="MFS general substrate transporter"/>
    <property type="match status" value="1"/>
</dbReference>
<feature type="transmembrane region" description="Helical" evidence="8">
    <location>
        <begin position="222"/>
        <end position="243"/>
    </location>
</feature>
<feature type="transmembrane region" description="Helical" evidence="8">
    <location>
        <begin position="396"/>
        <end position="418"/>
    </location>
</feature>
<dbReference type="InterPro" id="IPR020846">
    <property type="entry name" value="MFS_dom"/>
</dbReference>
<name>A0A7L9WI24_9RHOB</name>
<protein>
    <submittedName>
        <fullName evidence="10">MFS transporter</fullName>
    </submittedName>
</protein>
<dbReference type="InterPro" id="IPR011701">
    <property type="entry name" value="MFS"/>
</dbReference>
<sequence>MSKLSHRRQISIAFVVACAFLMQGVDSTLLTIAIPTIARDLGQSPLSLHVLITAYLLSLAVFMPVSGWFADRFGARRVFCGALGVFMAGSVLCSVMPELWMMVPFRLLQGFGGALMTPVGRMIVLRAFGRGRTLDAMTWLTIPVLIGPLIGPLIGAALAEMAHWRLLFLVNLPICAAAILGARHLIEAEAPVGAKRFDLKGFALAGLSLVLFQLGIEALGHARFGPLGAACLGGGALALFLVYRRHARRMQAPALDLSLFAQRGFAIGVVAGGIGRSGLNSMAFLTPLILQLGLGFRPITAGLLSALAALGSFASKPLLKGFIARHGFRCVMITLTLTGSASVAVFALITPNWPLLPLLAVCIVAGAIRTLYFNAANTLTYTALSDHQLSRAVSSAGVFQQLSMGLGISLSAALLSLLQGDAAAVSLGDFHAAFLCMAVIPLLSLPVLARLAPADTGPVAPGLRKSQAPRRNKSIGPQPSLAKAEPNPAHHPTVVERH</sequence>
<feature type="transmembrane region" description="Helical" evidence="8">
    <location>
        <begin position="103"/>
        <end position="124"/>
    </location>
</feature>
<evidence type="ECO:0000256" key="3">
    <source>
        <dbReference type="ARBA" id="ARBA00022475"/>
    </source>
</evidence>
<organism evidence="10 11">
    <name type="scientific">Pseudooceanicola spongiae</name>
    <dbReference type="NCBI Taxonomy" id="2613965"/>
    <lineage>
        <taxon>Bacteria</taxon>
        <taxon>Pseudomonadati</taxon>
        <taxon>Pseudomonadota</taxon>
        <taxon>Alphaproteobacteria</taxon>
        <taxon>Rhodobacterales</taxon>
        <taxon>Paracoccaceae</taxon>
        <taxon>Pseudooceanicola</taxon>
    </lineage>
</organism>
<keyword evidence="6 8" id="KW-0472">Membrane</keyword>
<feature type="transmembrane region" description="Helical" evidence="8">
    <location>
        <begin position="355"/>
        <end position="375"/>
    </location>
</feature>
<evidence type="ECO:0000256" key="2">
    <source>
        <dbReference type="ARBA" id="ARBA00022448"/>
    </source>
</evidence>
<evidence type="ECO:0000256" key="5">
    <source>
        <dbReference type="ARBA" id="ARBA00022989"/>
    </source>
</evidence>
<evidence type="ECO:0000256" key="8">
    <source>
        <dbReference type="SAM" id="Phobius"/>
    </source>
</evidence>
<keyword evidence="4 8" id="KW-0812">Transmembrane</keyword>
<feature type="region of interest" description="Disordered" evidence="7">
    <location>
        <begin position="459"/>
        <end position="498"/>
    </location>
</feature>
<feature type="transmembrane region" description="Helical" evidence="8">
    <location>
        <begin position="136"/>
        <end position="158"/>
    </location>
</feature>
<dbReference type="RefSeq" id="WP_193082204.1">
    <property type="nucleotide sequence ID" value="NZ_CP045201.1"/>
</dbReference>
<evidence type="ECO:0000259" key="9">
    <source>
        <dbReference type="PROSITE" id="PS50850"/>
    </source>
</evidence>
<evidence type="ECO:0000256" key="1">
    <source>
        <dbReference type="ARBA" id="ARBA00004651"/>
    </source>
</evidence>
<keyword evidence="3" id="KW-1003">Cell membrane</keyword>
<dbReference type="PRINTS" id="PR01036">
    <property type="entry name" value="TCRTETB"/>
</dbReference>
<dbReference type="AlphaFoldDB" id="A0A7L9WI24"/>
<dbReference type="PANTHER" id="PTHR42718:SF46">
    <property type="entry name" value="BLR6921 PROTEIN"/>
    <property type="match status" value="1"/>
</dbReference>
<dbReference type="Gene3D" id="1.20.1250.20">
    <property type="entry name" value="MFS general substrate transporter like domains"/>
    <property type="match status" value="1"/>
</dbReference>
<dbReference type="GO" id="GO:0005886">
    <property type="term" value="C:plasma membrane"/>
    <property type="evidence" value="ECO:0007669"/>
    <property type="project" value="UniProtKB-SubCell"/>
</dbReference>
<dbReference type="KEGG" id="pshq:F3W81_03055"/>